<evidence type="ECO:0000256" key="1">
    <source>
        <dbReference type="SAM" id="Phobius"/>
    </source>
</evidence>
<dbReference type="Pfam" id="PF12084">
    <property type="entry name" value="DUF3561"/>
    <property type="match status" value="1"/>
</dbReference>
<name>A0A8K0V612_9ENTR</name>
<organism evidence="2 3">
    <name type="scientific">Tenebrionibacter intestinalis</name>
    <dbReference type="NCBI Taxonomy" id="2799638"/>
    <lineage>
        <taxon>Bacteria</taxon>
        <taxon>Pseudomonadati</taxon>
        <taxon>Pseudomonadota</taxon>
        <taxon>Gammaproteobacteria</taxon>
        <taxon>Enterobacterales</taxon>
        <taxon>Enterobacteriaceae</taxon>
        <taxon>Tenebrionibacter/Tenebrionicola group</taxon>
        <taxon>Tenebrionibacter</taxon>
    </lineage>
</organism>
<sequence>MRNSPQLFTTPPATLPDREDTAWSLSGGLIGFAAWMLALGFPFFVYGANTLFFFLYTWPFFLALLPVALVTGVALHSLLERRLLLSFIVTLSGVSAMFGALLLWLMN</sequence>
<protein>
    <submittedName>
        <fullName evidence="2">DUF3561 family protein</fullName>
    </submittedName>
</protein>
<dbReference type="Proteomes" id="UP000659047">
    <property type="component" value="Unassembled WGS sequence"/>
</dbReference>
<feature type="transmembrane region" description="Helical" evidence="1">
    <location>
        <begin position="83"/>
        <end position="106"/>
    </location>
</feature>
<dbReference type="NCBIfam" id="NF008001">
    <property type="entry name" value="PRK10726.1"/>
    <property type="match status" value="1"/>
</dbReference>
<dbReference type="RefSeq" id="WP_238713996.1">
    <property type="nucleotide sequence ID" value="NZ_JAEPBH010000025.1"/>
</dbReference>
<feature type="transmembrane region" description="Helical" evidence="1">
    <location>
        <begin position="21"/>
        <end position="45"/>
    </location>
</feature>
<keyword evidence="1" id="KW-0812">Transmembrane</keyword>
<keyword evidence="3" id="KW-1185">Reference proteome</keyword>
<gene>
    <name evidence="2" type="ORF">JJB97_10625</name>
</gene>
<dbReference type="AlphaFoldDB" id="A0A8K0V612"/>
<keyword evidence="1" id="KW-1133">Transmembrane helix</keyword>
<evidence type="ECO:0000313" key="3">
    <source>
        <dbReference type="Proteomes" id="UP000659047"/>
    </source>
</evidence>
<comment type="caution">
    <text evidence="2">The sequence shown here is derived from an EMBL/GenBank/DDBJ whole genome shotgun (WGS) entry which is preliminary data.</text>
</comment>
<evidence type="ECO:0000313" key="2">
    <source>
        <dbReference type="EMBL" id="MBK4715775.1"/>
    </source>
</evidence>
<proteinExistence type="predicted"/>
<feature type="transmembrane region" description="Helical" evidence="1">
    <location>
        <begin position="51"/>
        <end position="76"/>
    </location>
</feature>
<keyword evidence="1" id="KW-0472">Membrane</keyword>
<dbReference type="EMBL" id="JAEPBH010000025">
    <property type="protein sequence ID" value="MBK4715775.1"/>
    <property type="molecule type" value="Genomic_DNA"/>
</dbReference>
<accession>A0A8K0V612</accession>
<dbReference type="InterPro" id="IPR022721">
    <property type="entry name" value="DUF3561"/>
</dbReference>
<reference evidence="2" key="1">
    <citation type="submission" date="2021-01" db="EMBL/GenBank/DDBJ databases">
        <title>Intestinitalea alba gen. nov., sp. nov., a novel genus of the family Enterobacteriaceae, isolated from the gut of the plastic-eating mealworm Tenebrio molitor L.</title>
        <authorList>
            <person name="Yang Y."/>
        </authorList>
    </citation>
    <scope>NUCLEOTIDE SEQUENCE</scope>
    <source>
        <strain evidence="2">BIT-L3</strain>
    </source>
</reference>